<dbReference type="PANTHER" id="PTHR43303:SF4">
    <property type="entry name" value="NADPH DEHYDROGENASE C23G7.10C-RELATED"/>
    <property type="match status" value="1"/>
</dbReference>
<protein>
    <submittedName>
        <fullName evidence="7">NADH:flavin oxidoreductase/NADH oxidase</fullName>
    </submittedName>
</protein>
<evidence type="ECO:0000256" key="5">
    <source>
        <dbReference type="ARBA" id="ARBA00023002"/>
    </source>
</evidence>
<keyword evidence="4" id="KW-0521">NADP</keyword>
<dbReference type="EMBL" id="JAXQPW010000001">
    <property type="protein sequence ID" value="MDZ5661498.1"/>
    <property type="molecule type" value="Genomic_DNA"/>
</dbReference>
<evidence type="ECO:0000256" key="3">
    <source>
        <dbReference type="ARBA" id="ARBA00022643"/>
    </source>
</evidence>
<gene>
    <name evidence="7" type="ORF">SFC79_06945</name>
</gene>
<keyword evidence="2" id="KW-0285">Flavoprotein</keyword>
<evidence type="ECO:0000256" key="2">
    <source>
        <dbReference type="ARBA" id="ARBA00022630"/>
    </source>
</evidence>
<organism evidence="7 8">
    <name type="scientific">Nocardioides renjunii</name>
    <dbReference type="NCBI Taxonomy" id="3095075"/>
    <lineage>
        <taxon>Bacteria</taxon>
        <taxon>Bacillati</taxon>
        <taxon>Actinomycetota</taxon>
        <taxon>Actinomycetes</taxon>
        <taxon>Propionibacteriales</taxon>
        <taxon>Nocardioidaceae</taxon>
        <taxon>Nocardioides</taxon>
    </lineage>
</organism>
<dbReference type="InterPro" id="IPR044152">
    <property type="entry name" value="YqjM-like"/>
</dbReference>
<keyword evidence="5" id="KW-0560">Oxidoreductase</keyword>
<sequence length="354" mass="38035">MFSPVTLRDLTLRNRVWVAPMCQYSAADGVPDEWHLVHLGSFARGGAGLVLTEATAVVPEGRISPEDTGLWNDEQRAAWSRIVDFVHAQGAAAGVQLAHAGRKASTYSGFTGERGGVPDADGGWRPVGPSAEPFEGLRPDPEPLDAAGIARVVTAFGDAAERAVAAGFDVIELHGAHGYLLHEFLSPLSNHREDGYGGSFEGRVRLVLEVVREVRRRVPAGMPLLLRVSATDWVEGGWTADETVRLAELVREAGVDLVDTSTGGNVPRADIPVEPGYQVPFARRLRTEAGVPTGAVGLITEPKQAEEILADGSADVVLLGRELLRDPHWPLRAAYELGETGTDLWPVQYRRAAP</sequence>
<keyword evidence="8" id="KW-1185">Reference proteome</keyword>
<evidence type="ECO:0000259" key="6">
    <source>
        <dbReference type="Pfam" id="PF00724"/>
    </source>
</evidence>
<dbReference type="SUPFAM" id="SSF51395">
    <property type="entry name" value="FMN-linked oxidoreductases"/>
    <property type="match status" value="1"/>
</dbReference>
<dbReference type="Pfam" id="PF00724">
    <property type="entry name" value="Oxidored_FMN"/>
    <property type="match status" value="1"/>
</dbReference>
<feature type="domain" description="NADH:flavin oxidoreductase/NADH oxidase N-terminal" evidence="6">
    <location>
        <begin position="1"/>
        <end position="337"/>
    </location>
</feature>
<name>A0ABU5K959_9ACTN</name>
<comment type="cofactor">
    <cofactor evidence="1">
        <name>FMN</name>
        <dbReference type="ChEBI" id="CHEBI:58210"/>
    </cofactor>
</comment>
<comment type="caution">
    <text evidence="7">The sequence shown here is derived from an EMBL/GenBank/DDBJ whole genome shotgun (WGS) entry which is preliminary data.</text>
</comment>
<dbReference type="InterPro" id="IPR013785">
    <property type="entry name" value="Aldolase_TIM"/>
</dbReference>
<dbReference type="Gene3D" id="3.20.20.70">
    <property type="entry name" value="Aldolase class I"/>
    <property type="match status" value="1"/>
</dbReference>
<dbReference type="CDD" id="cd02932">
    <property type="entry name" value="OYE_YqiM_FMN"/>
    <property type="match status" value="1"/>
</dbReference>
<reference evidence="7 8" key="1">
    <citation type="submission" date="2023-11" db="EMBL/GenBank/DDBJ databases">
        <title>Novel species in genus Nocardioides.</title>
        <authorList>
            <person name="Zhou H."/>
        </authorList>
    </citation>
    <scope>NUCLEOTIDE SEQUENCE [LARGE SCALE GENOMIC DNA]</scope>
    <source>
        <strain evidence="7 8">S-58</strain>
    </source>
</reference>
<evidence type="ECO:0000313" key="7">
    <source>
        <dbReference type="EMBL" id="MDZ5661498.1"/>
    </source>
</evidence>
<proteinExistence type="predicted"/>
<keyword evidence="3" id="KW-0288">FMN</keyword>
<evidence type="ECO:0000313" key="8">
    <source>
        <dbReference type="Proteomes" id="UP001291999"/>
    </source>
</evidence>
<dbReference type="Proteomes" id="UP001291999">
    <property type="component" value="Unassembled WGS sequence"/>
</dbReference>
<dbReference type="PANTHER" id="PTHR43303">
    <property type="entry name" value="NADPH DEHYDROGENASE C23G7.10C-RELATED"/>
    <property type="match status" value="1"/>
</dbReference>
<evidence type="ECO:0000256" key="1">
    <source>
        <dbReference type="ARBA" id="ARBA00001917"/>
    </source>
</evidence>
<evidence type="ECO:0000256" key="4">
    <source>
        <dbReference type="ARBA" id="ARBA00022857"/>
    </source>
</evidence>
<dbReference type="InterPro" id="IPR001155">
    <property type="entry name" value="OxRdtase_FMN_N"/>
</dbReference>
<accession>A0ABU5K959</accession>